<accession>A0AAQ4EJT5</accession>
<evidence type="ECO:0000256" key="1">
    <source>
        <dbReference type="SAM" id="MobiDB-lite"/>
    </source>
</evidence>
<name>A0AAQ4EJT5_AMBAM</name>
<keyword evidence="3" id="KW-1185">Reference proteome</keyword>
<protein>
    <submittedName>
        <fullName evidence="2">Uncharacterized protein</fullName>
    </submittedName>
</protein>
<gene>
    <name evidence="2" type="ORF">V5799_010537</name>
</gene>
<dbReference type="AlphaFoldDB" id="A0AAQ4EJT5"/>
<feature type="region of interest" description="Disordered" evidence="1">
    <location>
        <begin position="1"/>
        <end position="99"/>
    </location>
</feature>
<evidence type="ECO:0000313" key="2">
    <source>
        <dbReference type="EMBL" id="KAK8774930.1"/>
    </source>
</evidence>
<dbReference type="EMBL" id="JARKHS020014809">
    <property type="protein sequence ID" value="KAK8774930.1"/>
    <property type="molecule type" value="Genomic_DNA"/>
</dbReference>
<reference evidence="2 3" key="1">
    <citation type="journal article" date="2023" name="Arcadia Sci">
        <title>De novo assembly of a long-read Amblyomma americanum tick genome.</title>
        <authorList>
            <person name="Chou S."/>
            <person name="Poskanzer K.E."/>
            <person name="Rollins M."/>
            <person name="Thuy-Boun P.S."/>
        </authorList>
    </citation>
    <scope>NUCLEOTIDE SEQUENCE [LARGE SCALE GENOMIC DNA]</scope>
    <source>
        <strain evidence="2">F_SG_1</strain>
        <tissue evidence="2">Salivary glands</tissue>
    </source>
</reference>
<dbReference type="Proteomes" id="UP001321473">
    <property type="component" value="Unassembled WGS sequence"/>
</dbReference>
<proteinExistence type="predicted"/>
<feature type="compositionally biased region" description="Basic and acidic residues" evidence="1">
    <location>
        <begin position="1"/>
        <end position="14"/>
    </location>
</feature>
<feature type="compositionally biased region" description="Low complexity" evidence="1">
    <location>
        <begin position="76"/>
        <end position="95"/>
    </location>
</feature>
<sequence>MPPDKPGNRTEARKPGSSSSERRRQRRGPGGRDQGGTRLPDIPGSPSRSSAGSDSAPRRIQPVFHQRRMHDSSPPSTSQWTRARASRTSSATAGARRTDIPFGTTTFNSLLDKVTVSLKSVDVPASRQNMEQRAAITRRSCVDVLEGERDELRAVKNALVGAGIVWPKPSKGADILYTLLCSFLKLGWDVLLDFDVGPDGGVINLVSGKFLYFVTKRYRDFATGTDEAYFEFLKERFHPEGEDTVTYQDTYASVETALSYLSNARYEAADEYNAHALLNMTKLGLTEVNWTTTLLNLDIRMNGCLTLTTTSPRYFERVLYLWWRYGTDQFNTMISWCTVQVAAFSQIKT</sequence>
<evidence type="ECO:0000313" key="3">
    <source>
        <dbReference type="Proteomes" id="UP001321473"/>
    </source>
</evidence>
<feature type="compositionally biased region" description="Low complexity" evidence="1">
    <location>
        <begin position="44"/>
        <end position="59"/>
    </location>
</feature>
<comment type="caution">
    <text evidence="2">The sequence shown here is derived from an EMBL/GenBank/DDBJ whole genome shotgun (WGS) entry which is preliminary data.</text>
</comment>
<organism evidence="2 3">
    <name type="scientific">Amblyomma americanum</name>
    <name type="common">Lone star tick</name>
    <dbReference type="NCBI Taxonomy" id="6943"/>
    <lineage>
        <taxon>Eukaryota</taxon>
        <taxon>Metazoa</taxon>
        <taxon>Ecdysozoa</taxon>
        <taxon>Arthropoda</taxon>
        <taxon>Chelicerata</taxon>
        <taxon>Arachnida</taxon>
        <taxon>Acari</taxon>
        <taxon>Parasitiformes</taxon>
        <taxon>Ixodida</taxon>
        <taxon>Ixodoidea</taxon>
        <taxon>Ixodidae</taxon>
        <taxon>Amblyomminae</taxon>
        <taxon>Amblyomma</taxon>
    </lineage>
</organism>